<dbReference type="Pfam" id="PF00496">
    <property type="entry name" value="SBP_bac_5"/>
    <property type="match status" value="1"/>
</dbReference>
<dbReference type="Gene3D" id="2.30.40.10">
    <property type="entry name" value="Urease, subunit C, domain 1"/>
    <property type="match status" value="1"/>
</dbReference>
<dbReference type="CDD" id="cd01300">
    <property type="entry name" value="YtcJ_like"/>
    <property type="match status" value="1"/>
</dbReference>
<sequence>MAHTTPDVIYTGGWIFAPGSDAPVRQGVAVSGALITAVSTDLEIEASAGTETLRVDLAGGLLVPGFQDAHIHPVAAGIELLQCDLAEIEDAAQSLAAIAAYAQANPDEPWILGGGWSMDHFPGGTPTRQMLDAIVPDRPVLLSNRDHHGSWANTRAIELAGLDENTPDPVDGRLEREPNGFPAGTFHEGAMNLLDEVRPVIDAGLAYAGLLKSQAVLMAQGITGWQDAAVGAVFGTPDTLETYARALAEDTLKVHVVGALWWERNRGLEQLENLISRRDALMPGASGSFSASTVKIMVDGVAENFTAAMISPYCDGHGHHTENSGLSFIDPELLKEYVSALDANGFNCHFHAVGNRGVREALDAVEAARAANGPKGGRHHIAHIQVIAAEDTPRFVKLGVSVNMQPLWACHEDQLDELTLPFMAPGSADRHYPFGELEATGAHLAAGSDWPVSSANPIAGIHVAVNRTSPGSGLPALGEERQKLSLSTAHCVARLHRGYGIPQRLRGQHRVHRRGLPGRSGGIDPQSVRARLRTDPHHHRRIHLDPRHQRLFSRQLAMHADEENNMPRKKNFPRRGRPMALAASLAAGALLLAGCGGGAKEAGPKEPAAFEMTDQTPAANASAGTIKWAIYAEPATLDYTHAFDYPDNQVLANVCDSLLRWNSNLTISPGLAEKFSNPTPLTWVYQIRPGVKFHDGTGLTAKDVEASLNRHLDPKVNSYWFSAYQQVKSIKATGPMEVTVTTNVPDSQFNNAMAASPGVIESAATLAQAGADYGNPSTGVNCTGPFELTKWNSGSSIETKKFDGYWDKELTAKSDGIDFVFLPDSNARINALKSGEIDGTWQVPSNAIGQLQAGGSGKVLFGLNTTVMSEVVGDTEGVLGDKRVRQALLMALDRKNLVAAAEQGYATVTDALTTKSTWAGVDEANVDAAFDGLDKYDFDLEGAKKLLADAGAEGREVTIVSTNITPGMPIVAQAFGAAATSIGLKPKIETVSPDKYTTLFSDPAARKGFDLFTTSWYLSTPDPLEMYSVLRTGDFSNYGNWSNKTFDKTVNEAIQVMDPNGRAKLSAEAQKITNDELPWLPLYETPNTVYLNDRITGLSPAINFLYYPWAATLGTP</sequence>
<dbReference type="EMBL" id="JACHVS010000001">
    <property type="protein sequence ID" value="MBB2995348.1"/>
    <property type="molecule type" value="Genomic_DNA"/>
</dbReference>
<name>A0A839QGA0_9MICC</name>
<dbReference type="InterPro" id="IPR013108">
    <property type="entry name" value="Amidohydro_3"/>
</dbReference>
<feature type="compositionally biased region" description="Basic residues" evidence="1">
    <location>
        <begin position="506"/>
        <end position="516"/>
    </location>
</feature>
<keyword evidence="5" id="KW-1185">Reference proteome</keyword>
<dbReference type="PANTHER" id="PTHR22642:SF2">
    <property type="entry name" value="PROTEIN LONG AFTER FAR-RED 3"/>
    <property type="match status" value="1"/>
</dbReference>
<dbReference type="SUPFAM" id="SSF51556">
    <property type="entry name" value="Metallo-dependent hydrolases"/>
    <property type="match status" value="1"/>
</dbReference>
<dbReference type="InterPro" id="IPR011059">
    <property type="entry name" value="Metal-dep_hydrolase_composite"/>
</dbReference>
<feature type="region of interest" description="Disordered" evidence="1">
    <location>
        <begin position="506"/>
        <end position="526"/>
    </location>
</feature>
<reference evidence="4 5" key="1">
    <citation type="submission" date="2020-08" db="EMBL/GenBank/DDBJ databases">
        <title>Sequencing the genomes of 1000 actinobacteria strains.</title>
        <authorList>
            <person name="Klenk H.-P."/>
        </authorList>
    </citation>
    <scope>NUCLEOTIDE SEQUENCE [LARGE SCALE GENOMIC DNA]</scope>
    <source>
        <strain evidence="4 5">DSM 22826</strain>
    </source>
</reference>
<gene>
    <name evidence="4" type="ORF">E9229_001539</name>
</gene>
<dbReference type="SUPFAM" id="SSF51338">
    <property type="entry name" value="Composite domain of metallo-dependent hydrolases"/>
    <property type="match status" value="1"/>
</dbReference>
<evidence type="ECO:0000313" key="5">
    <source>
        <dbReference type="Proteomes" id="UP000523000"/>
    </source>
</evidence>
<evidence type="ECO:0000256" key="1">
    <source>
        <dbReference type="SAM" id="MobiDB-lite"/>
    </source>
</evidence>
<feature type="domain" description="Amidohydrolase 3" evidence="3">
    <location>
        <begin position="55"/>
        <end position="492"/>
    </location>
</feature>
<dbReference type="InterPro" id="IPR000914">
    <property type="entry name" value="SBP_5_dom"/>
</dbReference>
<dbReference type="PANTHER" id="PTHR22642">
    <property type="entry name" value="IMIDAZOLONEPROPIONASE"/>
    <property type="match status" value="1"/>
</dbReference>
<proteinExistence type="predicted"/>
<dbReference type="Gene3D" id="3.90.76.10">
    <property type="entry name" value="Dipeptide-binding Protein, Domain 1"/>
    <property type="match status" value="1"/>
</dbReference>
<dbReference type="InterPro" id="IPR033932">
    <property type="entry name" value="YtcJ-like"/>
</dbReference>
<evidence type="ECO:0000259" key="3">
    <source>
        <dbReference type="Pfam" id="PF07969"/>
    </source>
</evidence>
<dbReference type="SUPFAM" id="SSF53850">
    <property type="entry name" value="Periplasmic binding protein-like II"/>
    <property type="match status" value="1"/>
</dbReference>
<dbReference type="AlphaFoldDB" id="A0A839QGA0"/>
<feature type="domain" description="Solute-binding protein family 5" evidence="2">
    <location>
        <begin position="667"/>
        <end position="1033"/>
    </location>
</feature>
<accession>A0A839QGA0</accession>
<dbReference type="Gene3D" id="3.10.310.70">
    <property type="match status" value="1"/>
</dbReference>
<evidence type="ECO:0000259" key="2">
    <source>
        <dbReference type="Pfam" id="PF00496"/>
    </source>
</evidence>
<dbReference type="Pfam" id="PF07969">
    <property type="entry name" value="Amidohydro_3"/>
    <property type="match status" value="1"/>
</dbReference>
<organism evidence="4 5">
    <name type="scientific">Paeniglutamicibacter cryotolerans</name>
    <dbReference type="NCBI Taxonomy" id="670079"/>
    <lineage>
        <taxon>Bacteria</taxon>
        <taxon>Bacillati</taxon>
        <taxon>Actinomycetota</taxon>
        <taxon>Actinomycetes</taxon>
        <taxon>Micrococcales</taxon>
        <taxon>Micrococcaceae</taxon>
        <taxon>Paeniglutamicibacter</taxon>
    </lineage>
</organism>
<dbReference type="Gene3D" id="3.40.190.10">
    <property type="entry name" value="Periplasmic binding protein-like II"/>
    <property type="match status" value="1"/>
</dbReference>
<dbReference type="CDD" id="cd00995">
    <property type="entry name" value="PBP2_NikA_DppA_OppA_like"/>
    <property type="match status" value="1"/>
</dbReference>
<dbReference type="InterPro" id="IPR032466">
    <property type="entry name" value="Metal_Hydrolase"/>
</dbReference>
<dbReference type="Proteomes" id="UP000523000">
    <property type="component" value="Unassembled WGS sequence"/>
</dbReference>
<dbReference type="RefSeq" id="WP_425570091.1">
    <property type="nucleotide sequence ID" value="NZ_BAABGK010000022.1"/>
</dbReference>
<comment type="caution">
    <text evidence="4">The sequence shown here is derived from an EMBL/GenBank/DDBJ whole genome shotgun (WGS) entry which is preliminary data.</text>
</comment>
<protein>
    <submittedName>
        <fullName evidence="4">Putative amidohydrolase YtcJ/ABC-type transport system substrate-binding protein</fullName>
    </submittedName>
</protein>
<dbReference type="Gene3D" id="3.10.105.10">
    <property type="entry name" value="Dipeptide-binding Protein, Domain 3"/>
    <property type="match status" value="1"/>
</dbReference>
<evidence type="ECO:0000313" key="4">
    <source>
        <dbReference type="EMBL" id="MBB2995348.1"/>
    </source>
</evidence>
<dbReference type="GO" id="GO:0016810">
    <property type="term" value="F:hydrolase activity, acting on carbon-nitrogen (but not peptide) bonds"/>
    <property type="evidence" value="ECO:0007669"/>
    <property type="project" value="InterPro"/>
</dbReference>
<dbReference type="Gene3D" id="3.20.20.140">
    <property type="entry name" value="Metal-dependent hydrolases"/>
    <property type="match status" value="1"/>
</dbReference>
<keyword evidence="4" id="KW-0378">Hydrolase</keyword>